<dbReference type="Ensembl" id="ENSCUST00005018752.1">
    <property type="protein sequence ID" value="ENSCUSP00005018075.1"/>
    <property type="gene ID" value="ENSCUSG00005011497.1"/>
</dbReference>
<reference evidence="22" key="2">
    <citation type="submission" date="2025-08" db="UniProtKB">
        <authorList>
            <consortium name="Ensembl"/>
        </authorList>
    </citation>
    <scope>IDENTIFICATION</scope>
</reference>
<evidence type="ECO:0000256" key="7">
    <source>
        <dbReference type="ARBA" id="ARBA00022737"/>
    </source>
</evidence>
<feature type="binding site" evidence="17">
    <location>
        <position position="383"/>
    </location>
    <ligand>
        <name>Mg(2+)</name>
        <dbReference type="ChEBI" id="CHEBI:18420"/>
        <label>1</label>
        <note>catalytic</note>
    </ligand>
</feature>
<evidence type="ECO:0000256" key="8">
    <source>
        <dbReference type="ARBA" id="ARBA00022741"/>
    </source>
</evidence>
<dbReference type="InterPro" id="IPR029787">
    <property type="entry name" value="Nucleotide_cyclase"/>
</dbReference>
<proteinExistence type="inferred from homology"/>
<feature type="domain" description="Guanylate cyclase" evidence="21">
    <location>
        <begin position="334"/>
        <end position="461"/>
    </location>
</feature>
<keyword evidence="23" id="KW-1185">Reference proteome</keyword>
<comment type="cofactor">
    <cofactor evidence="2">
        <name>Mn(2+)</name>
        <dbReference type="ChEBI" id="CHEBI:29035"/>
    </cofactor>
</comment>
<dbReference type="GO" id="GO:0007189">
    <property type="term" value="P:adenylate cyclase-activating G protein-coupled receptor signaling pathway"/>
    <property type="evidence" value="ECO:0007669"/>
    <property type="project" value="TreeGrafter"/>
</dbReference>
<evidence type="ECO:0000256" key="17">
    <source>
        <dbReference type="PIRSR" id="PIRSR039050-51"/>
    </source>
</evidence>
<dbReference type="Pfam" id="PF06327">
    <property type="entry name" value="Adcy_cons_dom"/>
    <property type="match status" value="1"/>
</dbReference>
<evidence type="ECO:0000256" key="9">
    <source>
        <dbReference type="ARBA" id="ARBA00022840"/>
    </source>
</evidence>
<keyword evidence="15 16" id="KW-0456">Lyase</keyword>
<evidence type="ECO:0000256" key="19">
    <source>
        <dbReference type="SAM" id="MobiDB-lite"/>
    </source>
</evidence>
<evidence type="ECO:0000256" key="3">
    <source>
        <dbReference type="ARBA" id="ARBA00004141"/>
    </source>
</evidence>
<dbReference type="AlphaFoldDB" id="A0A8C3UTS9"/>
<feature type="binding site" evidence="17">
    <location>
        <position position="339"/>
    </location>
    <ligand>
        <name>Mg(2+)</name>
        <dbReference type="ChEBI" id="CHEBI:18420"/>
        <label>2</label>
        <note>catalytic</note>
    </ligand>
</feature>
<feature type="binding site" evidence="17">
    <location>
        <position position="340"/>
    </location>
    <ligand>
        <name>Mg(2+)</name>
        <dbReference type="ChEBI" id="CHEBI:18420"/>
        <label>2</label>
        <note>catalytic</note>
    </ligand>
</feature>
<feature type="compositionally biased region" description="Gly residues" evidence="19">
    <location>
        <begin position="988"/>
        <end position="1009"/>
    </location>
</feature>
<organism evidence="22 23">
    <name type="scientific">Catharus ustulatus</name>
    <name type="common">Russet-backed thrush</name>
    <name type="synonym">Hylocichla ustulatus</name>
    <dbReference type="NCBI Taxonomy" id="91951"/>
    <lineage>
        <taxon>Eukaryota</taxon>
        <taxon>Metazoa</taxon>
        <taxon>Chordata</taxon>
        <taxon>Craniata</taxon>
        <taxon>Vertebrata</taxon>
        <taxon>Euteleostomi</taxon>
        <taxon>Archelosauria</taxon>
        <taxon>Archosauria</taxon>
        <taxon>Dinosauria</taxon>
        <taxon>Saurischia</taxon>
        <taxon>Theropoda</taxon>
        <taxon>Coelurosauria</taxon>
        <taxon>Aves</taxon>
        <taxon>Neognathae</taxon>
        <taxon>Neoaves</taxon>
        <taxon>Telluraves</taxon>
        <taxon>Australaves</taxon>
        <taxon>Passeriformes</taxon>
        <taxon>Turdidae</taxon>
        <taxon>Catharus</taxon>
    </lineage>
</organism>
<evidence type="ECO:0000313" key="23">
    <source>
        <dbReference type="Proteomes" id="UP000694563"/>
    </source>
</evidence>
<dbReference type="GO" id="GO:0004016">
    <property type="term" value="F:adenylate cyclase activity"/>
    <property type="evidence" value="ECO:0007669"/>
    <property type="project" value="UniProtKB-EC"/>
</dbReference>
<evidence type="ECO:0000256" key="16">
    <source>
        <dbReference type="PIRNR" id="PIRNR039050"/>
    </source>
</evidence>
<dbReference type="PANTHER" id="PTHR45627">
    <property type="entry name" value="ADENYLATE CYCLASE TYPE 1"/>
    <property type="match status" value="1"/>
</dbReference>
<evidence type="ECO:0000256" key="4">
    <source>
        <dbReference type="ARBA" id="ARBA00012201"/>
    </source>
</evidence>
<keyword evidence="12 16" id="KW-0115">cAMP biosynthesis</keyword>
<dbReference type="GO" id="GO:0035556">
    <property type="term" value="P:intracellular signal transduction"/>
    <property type="evidence" value="ECO:0007669"/>
    <property type="project" value="InterPro"/>
</dbReference>
<evidence type="ECO:0000256" key="20">
    <source>
        <dbReference type="SAM" id="Phobius"/>
    </source>
</evidence>
<keyword evidence="13 16" id="KW-0472">Membrane</keyword>
<dbReference type="FunFam" id="3.30.70.1230:FF:000002">
    <property type="entry name" value="Adenylate cyclase"/>
    <property type="match status" value="1"/>
</dbReference>
<dbReference type="InterPro" id="IPR032628">
    <property type="entry name" value="AC_N"/>
</dbReference>
<keyword evidence="7" id="KW-0677">Repeat</keyword>
<evidence type="ECO:0000256" key="14">
    <source>
        <dbReference type="ARBA" id="ARBA00023180"/>
    </source>
</evidence>
<keyword evidence="10 16" id="KW-0460">Magnesium</keyword>
<feature type="transmembrane region" description="Helical" evidence="20">
    <location>
        <begin position="226"/>
        <end position="252"/>
    </location>
</feature>
<dbReference type="PROSITE" id="PS50125">
    <property type="entry name" value="GUANYLATE_CYCLASE_2"/>
    <property type="match status" value="2"/>
</dbReference>
<evidence type="ECO:0000256" key="12">
    <source>
        <dbReference type="ARBA" id="ARBA00022998"/>
    </source>
</evidence>
<reference evidence="22" key="1">
    <citation type="submission" date="2020-10" db="EMBL/GenBank/DDBJ databases">
        <title>Catharus ustulatus (Swainson's thrush) genome, bCatUst1, primary haplotype v2.</title>
        <authorList>
            <person name="Delmore K."/>
            <person name="Vafadar M."/>
            <person name="Formenti G."/>
            <person name="Chow W."/>
            <person name="Pelan S."/>
            <person name="Howe K."/>
            <person name="Rhie A."/>
            <person name="Mountcastle J."/>
            <person name="Haase B."/>
            <person name="Fedrigo O."/>
            <person name="Jarvis E.D."/>
        </authorList>
    </citation>
    <scope>NUCLEOTIDE SEQUENCE [LARGE SCALE GENOMIC DNA]</scope>
</reference>
<evidence type="ECO:0000313" key="22">
    <source>
        <dbReference type="Ensembl" id="ENSCUSP00005018075.1"/>
    </source>
</evidence>
<dbReference type="SUPFAM" id="SSF55073">
    <property type="entry name" value="Nucleotide cyclase"/>
    <property type="match status" value="2"/>
</dbReference>
<dbReference type="GO" id="GO:0005524">
    <property type="term" value="F:ATP binding"/>
    <property type="evidence" value="ECO:0007669"/>
    <property type="project" value="UniProtKB-UniRule"/>
</dbReference>
<dbReference type="CDD" id="cd07302">
    <property type="entry name" value="CHD"/>
    <property type="match status" value="1"/>
</dbReference>
<dbReference type="InterPro" id="IPR030672">
    <property type="entry name" value="Adcy"/>
</dbReference>
<dbReference type="Gene3D" id="3.30.70.1230">
    <property type="entry name" value="Nucleotide cyclase"/>
    <property type="match status" value="2"/>
</dbReference>
<evidence type="ECO:0000256" key="1">
    <source>
        <dbReference type="ARBA" id="ARBA00001593"/>
    </source>
</evidence>
<dbReference type="GO" id="GO:0005886">
    <property type="term" value="C:plasma membrane"/>
    <property type="evidence" value="ECO:0007669"/>
    <property type="project" value="InterPro"/>
</dbReference>
<comment type="function">
    <text evidence="16">Catalyzes the formation of the signaling molecule cAMP in response to G-protein signaling.</text>
</comment>
<comment type="similarity">
    <text evidence="16 18">Belongs to the adenylyl cyclase class-4/guanylyl cyclase family.</text>
</comment>
<gene>
    <name evidence="22" type="primary">ADCY6</name>
</gene>
<dbReference type="GO" id="GO:0046872">
    <property type="term" value="F:metal ion binding"/>
    <property type="evidence" value="ECO:0007669"/>
    <property type="project" value="UniProtKB-KW"/>
</dbReference>
<evidence type="ECO:0000256" key="5">
    <source>
        <dbReference type="ARBA" id="ARBA00022692"/>
    </source>
</evidence>
<dbReference type="EC" id="4.6.1.1" evidence="4 16"/>
<protein>
    <recommendedName>
        <fullName evidence="4 16">adenylate cyclase</fullName>
        <ecNumber evidence="4 16">4.6.1.1</ecNumber>
    </recommendedName>
</protein>
<dbReference type="PIRSF" id="PIRSF039050">
    <property type="entry name" value="Ade_cyc"/>
    <property type="match status" value="1"/>
</dbReference>
<evidence type="ECO:0000256" key="18">
    <source>
        <dbReference type="RuleBase" id="RU000405"/>
    </source>
</evidence>
<keyword evidence="11 20" id="KW-1133">Transmembrane helix</keyword>
<dbReference type="CDD" id="cd07556">
    <property type="entry name" value="Nucleotidyl_cyc_III"/>
    <property type="match status" value="1"/>
</dbReference>
<feature type="region of interest" description="Disordered" evidence="19">
    <location>
        <begin position="944"/>
        <end position="1060"/>
    </location>
</feature>
<keyword evidence="14" id="KW-0325">Glycoprotein</keyword>
<evidence type="ECO:0000256" key="11">
    <source>
        <dbReference type="ARBA" id="ARBA00022989"/>
    </source>
</evidence>
<evidence type="ECO:0000256" key="13">
    <source>
        <dbReference type="ARBA" id="ARBA00023136"/>
    </source>
</evidence>
<keyword evidence="6 16" id="KW-0479">Metal-binding</keyword>
<feature type="binding site" evidence="17">
    <location>
        <position position="383"/>
    </location>
    <ligand>
        <name>Mg(2+)</name>
        <dbReference type="ChEBI" id="CHEBI:18420"/>
        <label>2</label>
        <note>catalytic</note>
    </ligand>
</feature>
<dbReference type="Proteomes" id="UP000694563">
    <property type="component" value="Chromosome 31"/>
</dbReference>
<dbReference type="Pfam" id="PF16214">
    <property type="entry name" value="AC_N"/>
    <property type="match status" value="1"/>
</dbReference>
<feature type="binding site" evidence="17">
    <location>
        <position position="339"/>
    </location>
    <ligand>
        <name>Mg(2+)</name>
        <dbReference type="ChEBI" id="CHEBI:18420"/>
        <label>1</label>
        <note>catalytic</note>
    </ligand>
</feature>
<comment type="cofactor">
    <cofactor evidence="17">
        <name>Mg(2+)</name>
        <dbReference type="ChEBI" id="CHEBI:18420"/>
    </cofactor>
    <cofactor evidence="17">
        <name>Mn(2+)</name>
        <dbReference type="ChEBI" id="CHEBI:29035"/>
    </cofactor>
    <text evidence="17">Binds 2 magnesium ions per subunit. Is also active with manganese (in vitro).</text>
</comment>
<sequence length="1060" mass="115582">LELGSGRGGRHRAGPPGGGSGAAPGGCGVPEGYRCGGSCRCGGSGPTGDLGLKSVDASLEDGEAKAPKGAGGHGGRPLAGECWRRLLQVFRSKRFQSAKLERLYQRYFFQMNQSSLTVLMGVLVLVCGVMLLFLCLPGAPHVPAAAVLAGATALFLLLMVLCSRSAFPQDYMWVVSYVVLGLLAGVQALGTVAVAPRSAAEGVWWSVFFIYITYTLLPVRMRAAVLAGVLLSALHLAIHRLAILSANALIFLCTNVVGVCTHYPAEVSQRQAFQETRGYIQARLHLQRENRQQERLLLSVLPQHVAMEMKEDINTKKEDMMFHKIYIQKHDNVSILFADIEGFTSLASQCTAQELVMTLNELFARFDKLAAENHCLRIKILGDCYYCVSGLPEARGDHAHCCVEMGVDMIEAISLVREVTGVNVNMRVGIHSGRVHCGVLGLRKWQFDVWSNDVTLANHMEAGGKAGRIHITWATLQYLNGDYEVEPGHGGERNAYLKEHNIETFLIVGCSQKRVSWGLSGVQQGSGKAGVTPSWPCLPEALNPEDEVDEFLSRAIDARSIDQLRKDHVKKFLLTFQTPELEKKVGVSLFPLDFQGVIQHSRGAVPGSQGAIQYSRGAIPGSQGATAVPEMPVLVPGVPSGVLRVLQRSQGCHPVFLGCCCIPSCPPQYFSYSVVLSLLACSVFLHISSIGKLLLMVAIEATFLLLVEGPHAALFDNADLLGKVALRYVTPVVLAVFALALYLHAQQVESTARLDFLWKLQATGEKEEMEELQAYNRRLLHNILPKDVAAHFLARERRNDELYYQSCECVAVMFASISNFSEFYVELEANNEGVECLRLLNEIIADFDEKYRQLEKIKTIGSTYMAASGLNAATYDREGRSHIAALADYAMHLMEQMKYINEHSFNNFQMKIGLNMGPVVAGVIGARKPQYDIWGNTVNVSSRMDSTGVPDRIQVSQGWERHRTSAQRPPRTPPHPRVPPPGDNGPVPGAGGQGLRVGVPGAGQGQGQGGDDHLLPQCGPWGELGGSPWCSPTPGTPPACAELRQKKKKGKIPKSTYLKK</sequence>
<feature type="transmembrane region" description="Helical" evidence="20">
    <location>
        <begin position="145"/>
        <end position="162"/>
    </location>
</feature>
<feature type="transmembrane region" description="Helical" evidence="20">
    <location>
        <begin position="116"/>
        <end position="139"/>
    </location>
</feature>
<keyword evidence="17" id="KW-0464">Manganese</keyword>
<dbReference type="PROSITE" id="PS00452">
    <property type="entry name" value="GUANYLATE_CYCLASE_1"/>
    <property type="match status" value="2"/>
</dbReference>
<feature type="region of interest" description="Disordered" evidence="19">
    <location>
        <begin position="1"/>
        <end position="23"/>
    </location>
</feature>
<dbReference type="InterPro" id="IPR001054">
    <property type="entry name" value="A/G_cyclase"/>
</dbReference>
<dbReference type="PANTHER" id="PTHR45627:SF11">
    <property type="entry name" value="ADENYLATE CYCLASE TYPE 6"/>
    <property type="match status" value="1"/>
</dbReference>
<feature type="domain" description="Guanylate cyclase" evidence="21">
    <location>
        <begin position="811"/>
        <end position="945"/>
    </location>
</feature>
<name>A0A8C3UTS9_CATUS</name>
<dbReference type="GO" id="GO:0006171">
    <property type="term" value="P:cAMP biosynthetic process"/>
    <property type="evidence" value="ECO:0007669"/>
    <property type="project" value="UniProtKB-KW"/>
</dbReference>
<feature type="compositionally biased region" description="Pro residues" evidence="19">
    <location>
        <begin position="970"/>
        <end position="983"/>
    </location>
</feature>
<dbReference type="Pfam" id="PF00211">
    <property type="entry name" value="Guanylate_cyc"/>
    <property type="match status" value="2"/>
</dbReference>
<feature type="compositionally biased region" description="Basic residues" evidence="19">
    <location>
        <begin position="1045"/>
        <end position="1060"/>
    </location>
</feature>
<evidence type="ECO:0000256" key="2">
    <source>
        <dbReference type="ARBA" id="ARBA00001936"/>
    </source>
</evidence>
<evidence type="ECO:0000256" key="10">
    <source>
        <dbReference type="ARBA" id="ARBA00022842"/>
    </source>
</evidence>
<dbReference type="InterPro" id="IPR009398">
    <property type="entry name" value="Adcy_conserved_dom"/>
</dbReference>
<keyword evidence="5 20" id="KW-0812">Transmembrane</keyword>
<dbReference type="FunFam" id="3.30.70.1230:FF:000001">
    <property type="entry name" value="Adenylate cyclase"/>
    <property type="match status" value="1"/>
</dbReference>
<comment type="catalytic activity">
    <reaction evidence="1 16">
        <text>ATP = 3',5'-cyclic AMP + diphosphate</text>
        <dbReference type="Rhea" id="RHEA:15389"/>
        <dbReference type="ChEBI" id="CHEBI:30616"/>
        <dbReference type="ChEBI" id="CHEBI:33019"/>
        <dbReference type="ChEBI" id="CHEBI:58165"/>
        <dbReference type="EC" id="4.6.1.1"/>
    </reaction>
</comment>
<evidence type="ECO:0000256" key="6">
    <source>
        <dbReference type="ARBA" id="ARBA00022723"/>
    </source>
</evidence>
<keyword evidence="9 16" id="KW-0067">ATP-binding</keyword>
<dbReference type="SMART" id="SM00044">
    <property type="entry name" value="CYCc"/>
    <property type="match status" value="2"/>
</dbReference>
<dbReference type="InterPro" id="IPR018297">
    <property type="entry name" value="A/G_cyclase_CS"/>
</dbReference>
<evidence type="ECO:0000256" key="15">
    <source>
        <dbReference type="ARBA" id="ARBA00023239"/>
    </source>
</evidence>
<reference evidence="22" key="3">
    <citation type="submission" date="2025-09" db="UniProtKB">
        <authorList>
            <consortium name="Ensembl"/>
        </authorList>
    </citation>
    <scope>IDENTIFICATION</scope>
</reference>
<feature type="transmembrane region" description="Helical" evidence="20">
    <location>
        <begin position="174"/>
        <end position="196"/>
    </location>
</feature>
<comment type="subcellular location">
    <subcellularLocation>
        <location evidence="3">Membrane</location>
        <topology evidence="3">Multi-pass membrane protein</topology>
    </subcellularLocation>
</comment>
<accession>A0A8C3UTS9</accession>
<evidence type="ECO:0000259" key="21">
    <source>
        <dbReference type="PROSITE" id="PS50125"/>
    </source>
</evidence>
<feature type="transmembrane region" description="Helical" evidence="20">
    <location>
        <begin position="202"/>
        <end position="219"/>
    </location>
</feature>
<keyword evidence="8 16" id="KW-0547">Nucleotide-binding</keyword>